<evidence type="ECO:0000259" key="10">
    <source>
        <dbReference type="Pfam" id="PF00768"/>
    </source>
</evidence>
<dbReference type="PRINTS" id="PR00725">
    <property type="entry name" value="DADACBPTASE1"/>
</dbReference>
<feature type="active site" description="Proton acceptor" evidence="7">
    <location>
        <position position="92"/>
    </location>
</feature>
<proteinExistence type="inferred from homology"/>
<organism evidence="11 12">
    <name type="scientific">Chitinasiproducens palmae</name>
    <dbReference type="NCBI Taxonomy" id="1770053"/>
    <lineage>
        <taxon>Bacteria</taxon>
        <taxon>Pseudomonadati</taxon>
        <taxon>Pseudomonadota</taxon>
        <taxon>Betaproteobacteria</taxon>
        <taxon>Burkholderiales</taxon>
        <taxon>Burkholderiaceae</taxon>
        <taxon>Chitinasiproducens</taxon>
    </lineage>
</organism>
<keyword evidence="3" id="KW-0378">Hydrolase</keyword>
<sequence>MSVLSFIRPASAASVPPAPYTAQRASRSALPIWLLAAAILLSLLLSPSRLAHAAFARPALTSRAAFVVDMNSGRTLYAKNADRVYPLASLTKLMTGMVALDAKPTMFAPLKVTNDDVDRLKWSKSRLPVGSILMRRTLLHIALMSSENRAASALSRHYPGKRPAFVRAMNRKAKRLKMTRTRFVDPTGLSPRNVSTARDVAKMARAAYRYRTIRRYSTDKQQRVLGGNGPLLYRNSDALIHAHPSWRIGLQKTGFTNEAGHCLVLAMPVRGHDYLIVLLGAPGQYAHFQDAITLRRWLGRVA</sequence>
<dbReference type="EMBL" id="FNLO01000016">
    <property type="protein sequence ID" value="SDV51254.1"/>
    <property type="molecule type" value="Genomic_DNA"/>
</dbReference>
<dbReference type="GO" id="GO:0071555">
    <property type="term" value="P:cell wall organization"/>
    <property type="evidence" value="ECO:0007669"/>
    <property type="project" value="UniProtKB-KW"/>
</dbReference>
<dbReference type="InterPro" id="IPR018044">
    <property type="entry name" value="Peptidase_S11"/>
</dbReference>
<feature type="active site" description="Acyl-ester intermediate" evidence="7">
    <location>
        <position position="89"/>
    </location>
</feature>
<evidence type="ECO:0000256" key="2">
    <source>
        <dbReference type="ARBA" id="ARBA00022729"/>
    </source>
</evidence>
<dbReference type="STRING" id="1770053.SAMN05216551_1167"/>
<dbReference type="GO" id="GO:0009252">
    <property type="term" value="P:peptidoglycan biosynthetic process"/>
    <property type="evidence" value="ECO:0007669"/>
    <property type="project" value="UniProtKB-KW"/>
</dbReference>
<accession>A0A1H2PVD9</accession>
<dbReference type="Gene3D" id="3.40.710.10">
    <property type="entry name" value="DD-peptidase/beta-lactamase superfamily"/>
    <property type="match status" value="1"/>
</dbReference>
<protein>
    <submittedName>
        <fullName evidence="11">D-alanyl-D-alanine endopeptidase (Penicillin-binding protein 7)</fullName>
    </submittedName>
</protein>
<keyword evidence="5" id="KW-0573">Peptidoglycan synthesis</keyword>
<evidence type="ECO:0000256" key="4">
    <source>
        <dbReference type="ARBA" id="ARBA00022960"/>
    </source>
</evidence>
<dbReference type="SUPFAM" id="SSF56601">
    <property type="entry name" value="beta-lactamase/transpeptidase-like"/>
    <property type="match status" value="1"/>
</dbReference>
<evidence type="ECO:0000256" key="5">
    <source>
        <dbReference type="ARBA" id="ARBA00022984"/>
    </source>
</evidence>
<evidence type="ECO:0000313" key="12">
    <source>
        <dbReference type="Proteomes" id="UP000243719"/>
    </source>
</evidence>
<keyword evidence="4" id="KW-0133">Cell shape</keyword>
<evidence type="ECO:0000256" key="9">
    <source>
        <dbReference type="RuleBase" id="RU004016"/>
    </source>
</evidence>
<feature type="domain" description="Peptidase S11 D-alanyl-D-alanine carboxypeptidase A N-terminal" evidence="10">
    <location>
        <begin position="56"/>
        <end position="281"/>
    </location>
</feature>
<gene>
    <name evidence="11" type="ORF">SAMN05216551_1167</name>
</gene>
<dbReference type="InterPro" id="IPR001967">
    <property type="entry name" value="Peptidase_S11_N"/>
</dbReference>
<dbReference type="Pfam" id="PF00768">
    <property type="entry name" value="Peptidase_S11"/>
    <property type="match status" value="1"/>
</dbReference>
<evidence type="ECO:0000256" key="7">
    <source>
        <dbReference type="PIRSR" id="PIRSR618044-1"/>
    </source>
</evidence>
<dbReference type="GO" id="GO:0009002">
    <property type="term" value="F:serine-type D-Ala-D-Ala carboxypeptidase activity"/>
    <property type="evidence" value="ECO:0007669"/>
    <property type="project" value="InterPro"/>
</dbReference>
<dbReference type="GO" id="GO:0006508">
    <property type="term" value="P:proteolysis"/>
    <property type="evidence" value="ECO:0007669"/>
    <property type="project" value="InterPro"/>
</dbReference>
<name>A0A1H2PVD9_9BURK</name>
<dbReference type="PANTHER" id="PTHR21581">
    <property type="entry name" value="D-ALANYL-D-ALANINE CARBOXYPEPTIDASE"/>
    <property type="match status" value="1"/>
</dbReference>
<reference evidence="12" key="1">
    <citation type="submission" date="2016-09" db="EMBL/GenBank/DDBJ databases">
        <authorList>
            <person name="Varghese N."/>
            <person name="Submissions S."/>
        </authorList>
    </citation>
    <scope>NUCLEOTIDE SEQUENCE [LARGE SCALE GENOMIC DNA]</scope>
    <source>
        <strain evidence="12">JS23</strain>
    </source>
</reference>
<feature type="active site" evidence="7">
    <location>
        <position position="146"/>
    </location>
</feature>
<dbReference type="Proteomes" id="UP000243719">
    <property type="component" value="Unassembled WGS sequence"/>
</dbReference>
<feature type="binding site" evidence="8">
    <location>
        <position position="252"/>
    </location>
    <ligand>
        <name>substrate</name>
    </ligand>
</feature>
<dbReference type="AlphaFoldDB" id="A0A1H2PVD9"/>
<keyword evidence="2" id="KW-0732">Signal</keyword>
<evidence type="ECO:0000256" key="6">
    <source>
        <dbReference type="ARBA" id="ARBA00023316"/>
    </source>
</evidence>
<dbReference type="PANTHER" id="PTHR21581:SF26">
    <property type="entry name" value="D-ALANYL-D-ALANINE ENDOPEPTIDASE"/>
    <property type="match status" value="1"/>
</dbReference>
<dbReference type="GO" id="GO:0008360">
    <property type="term" value="P:regulation of cell shape"/>
    <property type="evidence" value="ECO:0007669"/>
    <property type="project" value="UniProtKB-KW"/>
</dbReference>
<evidence type="ECO:0000256" key="8">
    <source>
        <dbReference type="PIRSR" id="PIRSR618044-2"/>
    </source>
</evidence>
<comment type="similarity">
    <text evidence="1 9">Belongs to the peptidase S11 family.</text>
</comment>
<evidence type="ECO:0000256" key="1">
    <source>
        <dbReference type="ARBA" id="ARBA00007164"/>
    </source>
</evidence>
<dbReference type="OrthoDB" id="5688590at2"/>
<evidence type="ECO:0000313" key="11">
    <source>
        <dbReference type="EMBL" id="SDV51254.1"/>
    </source>
</evidence>
<keyword evidence="12" id="KW-1185">Reference proteome</keyword>
<keyword evidence="6" id="KW-0961">Cell wall biogenesis/degradation</keyword>
<dbReference type="InterPro" id="IPR012338">
    <property type="entry name" value="Beta-lactam/transpept-like"/>
</dbReference>
<evidence type="ECO:0000256" key="3">
    <source>
        <dbReference type="ARBA" id="ARBA00022801"/>
    </source>
</evidence>